<evidence type="ECO:0000313" key="1">
    <source>
        <dbReference type="EMBL" id="AFL82860.1"/>
    </source>
</evidence>
<dbReference type="AlphaFoldDB" id="I3Z0U2"/>
<protein>
    <recommendedName>
        <fullName evidence="3">6-bladed beta-propeller</fullName>
    </recommendedName>
</protein>
<dbReference type="STRING" id="866536.Belba_0191"/>
<proteinExistence type="predicted"/>
<dbReference type="HOGENOM" id="CLU_805710_0_0_10"/>
<dbReference type="KEGG" id="bbd:Belba_0191"/>
<keyword evidence="2" id="KW-1185">Reference proteome</keyword>
<dbReference type="RefSeq" id="WP_014770876.1">
    <property type="nucleotide sequence ID" value="NC_018010.1"/>
</dbReference>
<dbReference type="EMBL" id="CP003281">
    <property type="protein sequence ID" value="AFL82860.1"/>
    <property type="molecule type" value="Genomic_DNA"/>
</dbReference>
<dbReference type="Proteomes" id="UP000006050">
    <property type="component" value="Chromosome"/>
</dbReference>
<evidence type="ECO:0008006" key="3">
    <source>
        <dbReference type="Google" id="ProtNLM"/>
    </source>
</evidence>
<organism evidence="1 2">
    <name type="scientific">Belliella baltica (strain DSM 15883 / CIP 108006 / LMG 21964 / BA134)</name>
    <dbReference type="NCBI Taxonomy" id="866536"/>
    <lineage>
        <taxon>Bacteria</taxon>
        <taxon>Pseudomonadati</taxon>
        <taxon>Bacteroidota</taxon>
        <taxon>Cytophagia</taxon>
        <taxon>Cytophagales</taxon>
        <taxon>Cyclobacteriaceae</taxon>
        <taxon>Belliella</taxon>
    </lineage>
</organism>
<name>I3Z0U2_BELBD</name>
<reference evidence="2" key="1">
    <citation type="submission" date="2012-06" db="EMBL/GenBank/DDBJ databases">
        <title>The complete genome of Belliella baltica DSM 15883.</title>
        <authorList>
            <person name="Lucas S."/>
            <person name="Copeland A."/>
            <person name="Lapidus A."/>
            <person name="Goodwin L."/>
            <person name="Pitluck S."/>
            <person name="Peters L."/>
            <person name="Mikhailova N."/>
            <person name="Davenport K."/>
            <person name="Kyrpides N."/>
            <person name="Mavromatis K."/>
            <person name="Pagani I."/>
            <person name="Ivanova N."/>
            <person name="Ovchinnikova G."/>
            <person name="Zeytun A."/>
            <person name="Detter J.C."/>
            <person name="Han C."/>
            <person name="Land M."/>
            <person name="Hauser L."/>
            <person name="Markowitz V."/>
            <person name="Cheng J.-F."/>
            <person name="Hugenholtz P."/>
            <person name="Woyke T."/>
            <person name="Wu D."/>
            <person name="Tindall B."/>
            <person name="Pomrenke H."/>
            <person name="Brambilla E."/>
            <person name="Klenk H.-P."/>
            <person name="Eisen J.A."/>
        </authorList>
    </citation>
    <scope>NUCLEOTIDE SEQUENCE [LARGE SCALE GENOMIC DNA]</scope>
    <source>
        <strain evidence="2">DSM 15883 / CIP 108006 / LMG 21964 / BA134</strain>
    </source>
</reference>
<accession>I3Z0U2</accession>
<dbReference type="OrthoDB" id="833553at2"/>
<gene>
    <name evidence="1" type="ordered locus">Belba_0191</name>
</gene>
<sequence length="380" mass="44147">MKKLFVFAVSAVLLINLISCQDSKEENTVVNDIELAIIDSLQIDHLGELYLIDLKEDRSEYLLYDVFTNDFLRVDPAGNILQQINRTGDGKDNYQSDYFMTVQYLESGDILIETFGMQFIYDGEFALKDKRQTPFSPVTNRIMGSTVNLPIGDMMFSHAFHTEDPREEFSESFYVDYPLLTSYKLDDFSVIAKEKLPRESQMVLNPGSYNFENPLAVYHNKELYINFTSSPEIYVYNFPSMELKRTIALNPGENYMQNLPSDPNENFGKFFNRLKYSTFEGFNFSNGYLLTWYKGGAPKEEVDALPRNVVGQPEFLALEKKYKKTYYQVFDGDKKIWEGEKDIKLTSCRNVLYSKLKEGEKADEVEKDFETFYFYGVNID</sequence>
<evidence type="ECO:0000313" key="2">
    <source>
        <dbReference type="Proteomes" id="UP000006050"/>
    </source>
</evidence>